<comment type="domain">
    <text evidence="12">The histidine box domains are involved in binding the catalytic metal ions.</text>
</comment>
<evidence type="ECO:0000256" key="14">
    <source>
        <dbReference type="SAM" id="Phobius"/>
    </source>
</evidence>
<evidence type="ECO:0000256" key="12">
    <source>
        <dbReference type="RuleBase" id="RU000581"/>
    </source>
</evidence>
<dbReference type="GO" id="GO:0005789">
    <property type="term" value="C:endoplasmic reticulum membrane"/>
    <property type="evidence" value="ECO:0007669"/>
    <property type="project" value="TreeGrafter"/>
</dbReference>
<evidence type="ECO:0000256" key="10">
    <source>
        <dbReference type="ARBA" id="ARBA00023136"/>
    </source>
</evidence>
<dbReference type="Pfam" id="PF00487">
    <property type="entry name" value="FA_desaturase"/>
    <property type="match status" value="1"/>
</dbReference>
<sequence length="349" mass="40740">MAPNNLKPTGTLFENDEDVPAENIPVTEYKKTVKSHLSWPMIIVYAYFHIVAVYGIYLIFTSAKILTSLSVVVLYELGILGITAGVHRLWAHRAYKAKWQLRLLLTILQTLAFQDPIIDWARDHRVHHKFNETDADPYNARRGFFFSHIGWMFFRKHPEVKAKGKGIDFSDLYADPFLRYQKKYYYYLMTIVCFVLPTYMPMYLWNETFYNSFTINILRYILTLNSTLAVNSVAHRWGSKPYDKSLNPSENLTMSLLTLGEGWHNYHHAFPWDYKTAELGKYSTNLTTAFIDLMAKIGWAYDLKSTSDEMIKKRVQRTGDGSHELWGWGDKDQSKEEMNEAVIKHAKEQ</sequence>
<proteinExistence type="inferred from homology"/>
<evidence type="ECO:0000256" key="1">
    <source>
        <dbReference type="ARBA" id="ARBA00004141"/>
    </source>
</evidence>
<feature type="transmembrane region" description="Helical" evidence="14">
    <location>
        <begin position="72"/>
        <end position="91"/>
    </location>
</feature>
<feature type="region of interest" description="Disordered" evidence="13">
    <location>
        <begin position="324"/>
        <end position="349"/>
    </location>
</feature>
<feature type="transmembrane region" description="Helical" evidence="14">
    <location>
        <begin position="184"/>
        <end position="205"/>
    </location>
</feature>
<accession>A0AAN7ZQ37</accession>
<comment type="similarity">
    <text evidence="2 12">Belongs to the fatty acid desaturase type 1 family.</text>
</comment>
<dbReference type="AlphaFoldDB" id="A0AAN7ZQ37"/>
<evidence type="ECO:0000256" key="2">
    <source>
        <dbReference type="ARBA" id="ARBA00009295"/>
    </source>
</evidence>
<evidence type="ECO:0000256" key="11">
    <source>
        <dbReference type="ARBA" id="ARBA00023160"/>
    </source>
</evidence>
<evidence type="ECO:0000256" key="5">
    <source>
        <dbReference type="ARBA" id="ARBA00022832"/>
    </source>
</evidence>
<dbReference type="EMBL" id="JAVRBK010000001">
    <property type="protein sequence ID" value="KAK5650857.1"/>
    <property type="molecule type" value="Genomic_DNA"/>
</dbReference>
<protein>
    <recommendedName>
        <fullName evidence="15">Fatty acid desaturase domain-containing protein</fullName>
    </recommendedName>
</protein>
<keyword evidence="5" id="KW-0276">Fatty acid metabolism</keyword>
<feature type="domain" description="Fatty acid desaturase" evidence="15">
    <location>
        <begin position="75"/>
        <end position="271"/>
    </location>
</feature>
<evidence type="ECO:0000256" key="3">
    <source>
        <dbReference type="ARBA" id="ARBA00022516"/>
    </source>
</evidence>
<evidence type="ECO:0000256" key="9">
    <source>
        <dbReference type="ARBA" id="ARBA00023098"/>
    </source>
</evidence>
<feature type="compositionally biased region" description="Basic and acidic residues" evidence="13">
    <location>
        <begin position="329"/>
        <end position="349"/>
    </location>
</feature>
<evidence type="ECO:0000256" key="4">
    <source>
        <dbReference type="ARBA" id="ARBA00022692"/>
    </source>
</evidence>
<keyword evidence="8" id="KW-0408">Iron</keyword>
<dbReference type="GO" id="GO:0005506">
    <property type="term" value="F:iron ion binding"/>
    <property type="evidence" value="ECO:0007669"/>
    <property type="project" value="TreeGrafter"/>
</dbReference>
<name>A0AAN7ZQ37_9COLE</name>
<dbReference type="GO" id="GO:0004768">
    <property type="term" value="F:stearoyl-CoA 9-desaturase activity"/>
    <property type="evidence" value="ECO:0007669"/>
    <property type="project" value="TreeGrafter"/>
</dbReference>
<keyword evidence="6 14" id="KW-1133">Transmembrane helix</keyword>
<keyword evidence="11 12" id="KW-0275">Fatty acid biosynthesis</keyword>
<keyword evidence="3 12" id="KW-0444">Lipid biosynthesis</keyword>
<dbReference type="Proteomes" id="UP001329430">
    <property type="component" value="Chromosome 1"/>
</dbReference>
<dbReference type="PANTHER" id="PTHR11351:SF31">
    <property type="entry name" value="DESATURASE 1, ISOFORM A-RELATED"/>
    <property type="match status" value="1"/>
</dbReference>
<reference evidence="16 17" key="1">
    <citation type="journal article" date="2024" name="Insects">
        <title>An Improved Chromosome-Level Genome Assembly of the Firefly Pyrocoelia pectoralis.</title>
        <authorList>
            <person name="Fu X."/>
            <person name="Meyer-Rochow V.B."/>
            <person name="Ballantyne L."/>
            <person name="Zhu X."/>
        </authorList>
    </citation>
    <scope>NUCLEOTIDE SEQUENCE [LARGE SCALE GENOMIC DNA]</scope>
    <source>
        <strain evidence="16">XCY_ONT2</strain>
    </source>
</reference>
<dbReference type="InterPro" id="IPR015876">
    <property type="entry name" value="Acyl-CoA_DS"/>
</dbReference>
<keyword evidence="17" id="KW-1185">Reference proteome</keyword>
<evidence type="ECO:0000256" key="6">
    <source>
        <dbReference type="ARBA" id="ARBA00022989"/>
    </source>
</evidence>
<comment type="subcellular location">
    <subcellularLocation>
        <location evidence="1">Membrane</location>
        <topology evidence="1">Multi-pass membrane protein</topology>
    </subcellularLocation>
</comment>
<keyword evidence="9" id="KW-0443">Lipid metabolism</keyword>
<feature type="transmembrane region" description="Helical" evidence="14">
    <location>
        <begin position="39"/>
        <end position="60"/>
    </location>
</feature>
<gene>
    <name evidence="16" type="ORF">RI129_001886</name>
</gene>
<dbReference type="PANTHER" id="PTHR11351">
    <property type="entry name" value="ACYL-COA DESATURASE"/>
    <property type="match status" value="1"/>
</dbReference>
<evidence type="ECO:0000313" key="17">
    <source>
        <dbReference type="Proteomes" id="UP001329430"/>
    </source>
</evidence>
<comment type="caution">
    <text evidence="16">The sequence shown here is derived from an EMBL/GenBank/DDBJ whole genome shotgun (WGS) entry which is preliminary data.</text>
</comment>
<dbReference type="InterPro" id="IPR005804">
    <property type="entry name" value="FA_desaturase_dom"/>
</dbReference>
<dbReference type="PRINTS" id="PR00075">
    <property type="entry name" value="FACDDSATRASE"/>
</dbReference>
<evidence type="ECO:0000256" key="13">
    <source>
        <dbReference type="SAM" id="MobiDB-lite"/>
    </source>
</evidence>
<organism evidence="16 17">
    <name type="scientific">Pyrocoelia pectoralis</name>
    <dbReference type="NCBI Taxonomy" id="417401"/>
    <lineage>
        <taxon>Eukaryota</taxon>
        <taxon>Metazoa</taxon>
        <taxon>Ecdysozoa</taxon>
        <taxon>Arthropoda</taxon>
        <taxon>Hexapoda</taxon>
        <taxon>Insecta</taxon>
        <taxon>Pterygota</taxon>
        <taxon>Neoptera</taxon>
        <taxon>Endopterygota</taxon>
        <taxon>Coleoptera</taxon>
        <taxon>Polyphaga</taxon>
        <taxon>Elateriformia</taxon>
        <taxon>Elateroidea</taxon>
        <taxon>Lampyridae</taxon>
        <taxon>Lampyrinae</taxon>
        <taxon>Pyrocoelia</taxon>
    </lineage>
</organism>
<evidence type="ECO:0000256" key="8">
    <source>
        <dbReference type="ARBA" id="ARBA00023004"/>
    </source>
</evidence>
<keyword evidence="10 14" id="KW-0472">Membrane</keyword>
<keyword evidence="7 12" id="KW-0560">Oxidoreductase</keyword>
<dbReference type="CDD" id="cd03505">
    <property type="entry name" value="Delta9-FADS-like"/>
    <property type="match status" value="1"/>
</dbReference>
<dbReference type="GO" id="GO:0006636">
    <property type="term" value="P:unsaturated fatty acid biosynthetic process"/>
    <property type="evidence" value="ECO:0007669"/>
    <property type="project" value="TreeGrafter"/>
</dbReference>
<evidence type="ECO:0000313" key="16">
    <source>
        <dbReference type="EMBL" id="KAK5650857.1"/>
    </source>
</evidence>
<evidence type="ECO:0000259" key="15">
    <source>
        <dbReference type="Pfam" id="PF00487"/>
    </source>
</evidence>
<comment type="cofactor">
    <cofactor evidence="12">
        <name>Fe(2+)</name>
        <dbReference type="ChEBI" id="CHEBI:29033"/>
    </cofactor>
</comment>
<keyword evidence="4 12" id="KW-0812">Transmembrane</keyword>
<evidence type="ECO:0000256" key="7">
    <source>
        <dbReference type="ARBA" id="ARBA00023002"/>
    </source>
</evidence>